<feature type="signal peptide" evidence="1">
    <location>
        <begin position="1"/>
        <end position="21"/>
    </location>
</feature>
<dbReference type="OMA" id="TITNWNC"/>
<proteinExistence type="predicted"/>
<evidence type="ECO:0000256" key="1">
    <source>
        <dbReference type="SAM" id="SignalP"/>
    </source>
</evidence>
<name>U5D947_AMBTC</name>
<reference evidence="4" key="1">
    <citation type="journal article" date="2013" name="Science">
        <title>The Amborella genome and the evolution of flowering plants.</title>
        <authorList>
            <consortium name="Amborella Genome Project"/>
        </authorList>
    </citation>
    <scope>NUCLEOTIDE SEQUENCE [LARGE SCALE GENOMIC DNA]</scope>
</reference>
<dbReference type="InterPro" id="IPR051218">
    <property type="entry name" value="Sec_MonoDiacylglyc_Lipase"/>
</dbReference>
<protein>
    <recommendedName>
        <fullName evidence="2">Fungal lipase-type domain-containing protein</fullName>
    </recommendedName>
</protein>
<dbReference type="EMBL" id="KI392405">
    <property type="protein sequence ID" value="ERN16918.1"/>
    <property type="molecule type" value="Genomic_DNA"/>
</dbReference>
<organism evidence="3 4">
    <name type="scientific">Amborella trichopoda</name>
    <dbReference type="NCBI Taxonomy" id="13333"/>
    <lineage>
        <taxon>Eukaryota</taxon>
        <taxon>Viridiplantae</taxon>
        <taxon>Streptophyta</taxon>
        <taxon>Embryophyta</taxon>
        <taxon>Tracheophyta</taxon>
        <taxon>Spermatophyta</taxon>
        <taxon>Magnoliopsida</taxon>
        <taxon>Amborellales</taxon>
        <taxon>Amborellaceae</taxon>
        <taxon>Amborella</taxon>
    </lineage>
</organism>
<feature type="chain" id="PRO_5004658663" description="Fungal lipase-type domain-containing protein" evidence="1">
    <location>
        <begin position="22"/>
        <end position="355"/>
    </location>
</feature>
<evidence type="ECO:0000259" key="2">
    <source>
        <dbReference type="Pfam" id="PF01764"/>
    </source>
</evidence>
<dbReference type="HOGENOM" id="CLU_032957_7_0_1"/>
<keyword evidence="4" id="KW-1185">Reference proteome</keyword>
<dbReference type="AlphaFoldDB" id="U5D947"/>
<dbReference type="OrthoDB" id="426718at2759"/>
<gene>
    <name evidence="3" type="ORF">AMTR_s00057p00174430</name>
</gene>
<dbReference type="Gramene" id="ERN16918">
    <property type="protein sequence ID" value="ERN16918"/>
    <property type="gene ID" value="AMTR_s00057p00174430"/>
</dbReference>
<dbReference type="eggNOG" id="KOG4569">
    <property type="taxonomic scope" value="Eukaryota"/>
</dbReference>
<feature type="domain" description="Fungal lipase-type" evidence="2">
    <location>
        <begin position="101"/>
        <end position="239"/>
    </location>
</feature>
<dbReference type="CDD" id="cd00519">
    <property type="entry name" value="Lipase_3"/>
    <property type="match status" value="1"/>
</dbReference>
<dbReference type="GO" id="GO:0006629">
    <property type="term" value="P:lipid metabolic process"/>
    <property type="evidence" value="ECO:0007669"/>
    <property type="project" value="InterPro"/>
</dbReference>
<dbReference type="PANTHER" id="PTHR45856">
    <property type="entry name" value="ALPHA/BETA-HYDROLASES SUPERFAMILY PROTEIN"/>
    <property type="match status" value="1"/>
</dbReference>
<sequence length="355" mass="40143">MDRFCWVTVTIFICFFAISEGRDLKIKHENHFPSYNHTLAQILVEYASAVYMSDLTALFTWTCSRCCTDLTEGFEMIELVVDVQHCLQAFVGVADNINAIVIAFRGTQEHSLQNWVEDLFWKQLDLDYPGMPDAMVHHGFYAAYHNTTLRSGILNAVQKARELYRDIPIMLTGHSMGGALASFCALDLVVNYGVDNLQLMTFGQPRIGNAAFASYFSKRVPYMFRITNGHDIVPHLPPYYAYFPQKTYHHFPREVWLYDIGYGSLTYLVEKICDETGEDPACSRSVTGNSVLDHLMYFGVHLSADTWNSCGFVMDGQMIQTNTTDLRPGFVLSRDPVSSVLKLKTPKSGLLSSPI</sequence>
<dbReference type="Pfam" id="PF01764">
    <property type="entry name" value="Lipase_3"/>
    <property type="match status" value="1"/>
</dbReference>
<dbReference type="PANTHER" id="PTHR45856:SF11">
    <property type="entry name" value="FUNGAL LIPASE-LIKE DOMAIN-CONTAINING PROTEIN"/>
    <property type="match status" value="1"/>
</dbReference>
<dbReference type="Gene3D" id="3.40.50.1820">
    <property type="entry name" value="alpha/beta hydrolase"/>
    <property type="match status" value="1"/>
</dbReference>
<evidence type="ECO:0000313" key="4">
    <source>
        <dbReference type="Proteomes" id="UP000017836"/>
    </source>
</evidence>
<dbReference type="InterPro" id="IPR029058">
    <property type="entry name" value="AB_hydrolase_fold"/>
</dbReference>
<accession>U5D947</accession>
<dbReference type="SUPFAM" id="SSF53474">
    <property type="entry name" value="alpha/beta-Hydrolases"/>
    <property type="match status" value="1"/>
</dbReference>
<dbReference type="KEGG" id="atr:18445248"/>
<keyword evidence="1" id="KW-0732">Signal</keyword>
<evidence type="ECO:0000313" key="3">
    <source>
        <dbReference type="EMBL" id="ERN16918.1"/>
    </source>
</evidence>
<dbReference type="InterPro" id="IPR002921">
    <property type="entry name" value="Fungal_lipase-type"/>
</dbReference>
<dbReference type="Proteomes" id="UP000017836">
    <property type="component" value="Unassembled WGS sequence"/>
</dbReference>